<sequence>EDVPVGCKIYHDLGVQYGVPTPVIDSMIVLAGSMHKKSFFETSKYNLAYLGIDNMPKEELLAYLNEGIYNR</sequence>
<evidence type="ECO:0000313" key="2">
    <source>
        <dbReference type="EMBL" id="MDB2003079.1"/>
    </source>
</evidence>
<gene>
    <name evidence="2" type="ORF">PM006_22995</name>
</gene>
<dbReference type="InterPro" id="IPR013328">
    <property type="entry name" value="6PGD_dom2"/>
</dbReference>
<dbReference type="Gene3D" id="1.10.1040.10">
    <property type="entry name" value="N-(1-d-carboxylethyl)-l-norvaline Dehydrogenase, domain 2"/>
    <property type="match status" value="1"/>
</dbReference>
<evidence type="ECO:0000313" key="3">
    <source>
        <dbReference type="Proteomes" id="UP001300871"/>
    </source>
</evidence>
<dbReference type="AlphaFoldDB" id="A0AAW6AZY9"/>
<protein>
    <submittedName>
        <fullName evidence="2">NAD/NADP octopine/nopaline dehydrogenase family protein</fullName>
    </submittedName>
</protein>
<proteinExistence type="predicted"/>
<dbReference type="EMBL" id="JAQLGM010000127">
    <property type="protein sequence ID" value="MDB2003079.1"/>
    <property type="molecule type" value="Genomic_DNA"/>
</dbReference>
<organism evidence="2 3">
    <name type="scientific">Clostridium symbiosum</name>
    <name type="common">Bacteroides symbiosus</name>
    <dbReference type="NCBI Taxonomy" id="1512"/>
    <lineage>
        <taxon>Bacteria</taxon>
        <taxon>Bacillati</taxon>
        <taxon>Bacillota</taxon>
        <taxon>Clostridia</taxon>
        <taxon>Lachnospirales</taxon>
        <taxon>Lachnospiraceae</taxon>
        <taxon>Otoolea</taxon>
    </lineage>
</organism>
<dbReference type="Pfam" id="PF02317">
    <property type="entry name" value="Octopine_DH"/>
    <property type="match status" value="1"/>
</dbReference>
<comment type="caution">
    <text evidence="2">The sequence shown here is derived from an EMBL/GenBank/DDBJ whole genome shotgun (WGS) entry which is preliminary data.</text>
</comment>
<dbReference type="InterPro" id="IPR008927">
    <property type="entry name" value="6-PGluconate_DH-like_C_sf"/>
</dbReference>
<dbReference type="InterPro" id="IPR003421">
    <property type="entry name" value="Opine_DH"/>
</dbReference>
<feature type="domain" description="Opine dehydrogenase" evidence="1">
    <location>
        <begin position="1"/>
        <end position="35"/>
    </location>
</feature>
<name>A0AAW6AZY9_CLOSY</name>
<dbReference type="SUPFAM" id="SSF48179">
    <property type="entry name" value="6-phosphogluconate dehydrogenase C-terminal domain-like"/>
    <property type="match status" value="1"/>
</dbReference>
<dbReference type="RefSeq" id="WP_272124278.1">
    <property type="nucleotide sequence ID" value="NZ_JAQLGH010000126.1"/>
</dbReference>
<evidence type="ECO:0000259" key="1">
    <source>
        <dbReference type="Pfam" id="PF02317"/>
    </source>
</evidence>
<feature type="non-terminal residue" evidence="2">
    <location>
        <position position="1"/>
    </location>
</feature>
<reference evidence="2" key="1">
    <citation type="submission" date="2023-01" db="EMBL/GenBank/DDBJ databases">
        <title>Human gut microbiome strain richness.</title>
        <authorList>
            <person name="Chen-Liaw A."/>
        </authorList>
    </citation>
    <scope>NUCLEOTIDE SEQUENCE</scope>
    <source>
        <strain evidence="2">B1_m1001713B170214d0_201011</strain>
    </source>
</reference>
<dbReference type="Proteomes" id="UP001300871">
    <property type="component" value="Unassembled WGS sequence"/>
</dbReference>
<dbReference type="GO" id="GO:0016491">
    <property type="term" value="F:oxidoreductase activity"/>
    <property type="evidence" value="ECO:0007669"/>
    <property type="project" value="InterPro"/>
</dbReference>
<accession>A0AAW6AZY9</accession>